<proteinExistence type="predicted"/>
<dbReference type="EMBL" id="JAPWTJ010001055">
    <property type="protein sequence ID" value="KAJ8974100.1"/>
    <property type="molecule type" value="Genomic_DNA"/>
</dbReference>
<dbReference type="Proteomes" id="UP001162164">
    <property type="component" value="Unassembled WGS sequence"/>
</dbReference>
<reference evidence="1" key="1">
    <citation type="journal article" date="2023" name="Insect Mol. Biol.">
        <title>Genome sequencing provides insights into the evolution of gene families encoding plant cell wall-degrading enzymes in longhorned beetles.</title>
        <authorList>
            <person name="Shin N.R."/>
            <person name="Okamura Y."/>
            <person name="Kirsch R."/>
            <person name="Pauchet Y."/>
        </authorList>
    </citation>
    <scope>NUCLEOTIDE SEQUENCE</scope>
    <source>
        <strain evidence="1">MMC_N1</strain>
    </source>
</reference>
<evidence type="ECO:0000313" key="2">
    <source>
        <dbReference type="Proteomes" id="UP001162164"/>
    </source>
</evidence>
<accession>A0ABQ9J817</accession>
<name>A0ABQ9J817_9CUCU</name>
<evidence type="ECO:0008006" key="3">
    <source>
        <dbReference type="Google" id="ProtNLM"/>
    </source>
</evidence>
<protein>
    <recommendedName>
        <fullName evidence="3">DUF5641 domain-containing protein</fullName>
    </recommendedName>
</protein>
<organism evidence="1 2">
    <name type="scientific">Molorchus minor</name>
    <dbReference type="NCBI Taxonomy" id="1323400"/>
    <lineage>
        <taxon>Eukaryota</taxon>
        <taxon>Metazoa</taxon>
        <taxon>Ecdysozoa</taxon>
        <taxon>Arthropoda</taxon>
        <taxon>Hexapoda</taxon>
        <taxon>Insecta</taxon>
        <taxon>Pterygota</taxon>
        <taxon>Neoptera</taxon>
        <taxon>Endopterygota</taxon>
        <taxon>Coleoptera</taxon>
        <taxon>Polyphaga</taxon>
        <taxon>Cucujiformia</taxon>
        <taxon>Chrysomeloidea</taxon>
        <taxon>Cerambycidae</taxon>
        <taxon>Lamiinae</taxon>
        <taxon>Monochamini</taxon>
        <taxon>Molorchus</taxon>
    </lineage>
</organism>
<sequence>MEISGYDMSDVEGNIRVLTQKMELIQDLDKQTFNFMLEKDVPDEEVEAEVSRADDLVAETENLLTLTPAMFLQDIRENGVPDLDNIGEVPLKRRARYLLQVRESLRKRFRKEYLSQLVLFSFNRDSNRHLTDYKLGDVVIIETENLKDLTGLWLSEEISPRQRWKKSIGPLAYF</sequence>
<comment type="caution">
    <text evidence="1">The sequence shown here is derived from an EMBL/GenBank/DDBJ whole genome shotgun (WGS) entry which is preliminary data.</text>
</comment>
<gene>
    <name evidence="1" type="ORF">NQ317_003899</name>
</gene>
<evidence type="ECO:0000313" key="1">
    <source>
        <dbReference type="EMBL" id="KAJ8974100.1"/>
    </source>
</evidence>
<keyword evidence="2" id="KW-1185">Reference proteome</keyword>